<comment type="caution">
    <text evidence="1">The sequence shown here is derived from an EMBL/GenBank/DDBJ whole genome shotgun (WGS) entry which is preliminary data.</text>
</comment>
<organism evidence="1 2">
    <name type="scientific">Phlebia brevispora</name>
    <dbReference type="NCBI Taxonomy" id="194682"/>
    <lineage>
        <taxon>Eukaryota</taxon>
        <taxon>Fungi</taxon>
        <taxon>Dikarya</taxon>
        <taxon>Basidiomycota</taxon>
        <taxon>Agaricomycotina</taxon>
        <taxon>Agaricomycetes</taxon>
        <taxon>Polyporales</taxon>
        <taxon>Meruliaceae</taxon>
        <taxon>Phlebia</taxon>
    </lineage>
</organism>
<evidence type="ECO:0000313" key="1">
    <source>
        <dbReference type="EMBL" id="KAJ3522814.1"/>
    </source>
</evidence>
<accession>A0ACC1RR54</accession>
<sequence length="298" mass="32140">MDQDALSPTQRVALSQLQALTNGGDADVAISVLDSVGWDVQRAADVVFDSHPSAPLSISRSSSAAAPAMAPDETFEVDDSEQNGLLSGRPNGREFNRVSPSTNVLSYLMRPLRLIIALLALPYTILRAVLRALHVPLPLPPVPLAFSISGLGLNFGLSGRPGLGSRSGPRRQNSRRTLGTASGSASAVNRRPTDGASARVLPDFFIGSYESFARQCGKDSEPRIGCVVLVSEEHDDVAEFKRSTLTDPEFVRLIQENDILVWGGDIRDRDAWSAAQKLQATTYPFVALPRAPTPQRHF</sequence>
<name>A0ACC1RR54_9APHY</name>
<proteinExistence type="predicted"/>
<protein>
    <submittedName>
        <fullName evidence="1">Uncharacterized protein</fullName>
    </submittedName>
</protein>
<dbReference type="Proteomes" id="UP001148662">
    <property type="component" value="Unassembled WGS sequence"/>
</dbReference>
<keyword evidence="2" id="KW-1185">Reference proteome</keyword>
<dbReference type="EMBL" id="JANHOG010002499">
    <property type="protein sequence ID" value="KAJ3522814.1"/>
    <property type="molecule type" value="Genomic_DNA"/>
</dbReference>
<gene>
    <name evidence="1" type="ORF">NM688_g8821</name>
</gene>
<reference evidence="1" key="1">
    <citation type="submission" date="2022-07" db="EMBL/GenBank/DDBJ databases">
        <title>Genome Sequence of Phlebia brevispora.</title>
        <authorList>
            <person name="Buettner E."/>
        </authorList>
    </citation>
    <scope>NUCLEOTIDE SEQUENCE</scope>
    <source>
        <strain evidence="1">MPL23</strain>
    </source>
</reference>
<evidence type="ECO:0000313" key="2">
    <source>
        <dbReference type="Proteomes" id="UP001148662"/>
    </source>
</evidence>